<evidence type="ECO:0000256" key="3">
    <source>
        <dbReference type="ARBA" id="ARBA00022777"/>
    </source>
</evidence>
<evidence type="ECO:0000313" key="7">
    <source>
        <dbReference type="EMBL" id="TYC09413.1"/>
    </source>
</evidence>
<dbReference type="GO" id="GO:0016301">
    <property type="term" value="F:kinase activity"/>
    <property type="evidence" value="ECO:0007669"/>
    <property type="project" value="UniProtKB-KW"/>
</dbReference>
<gene>
    <name evidence="7" type="ORF">FXF65_34745</name>
</gene>
<evidence type="ECO:0000256" key="4">
    <source>
        <dbReference type="ARBA" id="ARBA00022840"/>
    </source>
</evidence>
<keyword evidence="4" id="KW-0067">ATP-binding</keyword>
<evidence type="ECO:0000313" key="8">
    <source>
        <dbReference type="Proteomes" id="UP000322634"/>
    </source>
</evidence>
<dbReference type="Proteomes" id="UP000322634">
    <property type="component" value="Unassembled WGS sequence"/>
</dbReference>
<dbReference type="AlphaFoldDB" id="A0A5D0TUM9"/>
<evidence type="ECO:0000256" key="2">
    <source>
        <dbReference type="ARBA" id="ARBA00022741"/>
    </source>
</evidence>
<proteinExistence type="predicted"/>
<evidence type="ECO:0000256" key="5">
    <source>
        <dbReference type="SAM" id="MobiDB-lite"/>
    </source>
</evidence>
<dbReference type="Pfam" id="PF18085">
    <property type="entry name" value="Mak_N_cap"/>
    <property type="match status" value="1"/>
</dbReference>
<name>A0A5D0TUM9_9ACTN</name>
<keyword evidence="2" id="KW-0547">Nucleotide-binding</keyword>
<sequence>MAVIHETTLSPGKLELLAAWLPAQQWYTKNAGAPELSRAGGFRLDDPDGEVGMEFMVVTDTSGSRPVSYQVPLSYRGAPLDGADDGLVGTTEHGVLGRRWVYDGAHDPVLVGELLALLQGRAEPQHQTKSDTRETSVTSHYTGNVPLDLGTLTKVTNTPDGTDVHVRTDPLGPLTIKLTRALRPGGEAPADALGRVEAAWSPPGGDQPRGTFAVLAPAAR</sequence>
<dbReference type="EMBL" id="VSFF01000014">
    <property type="protein sequence ID" value="TYC09413.1"/>
    <property type="molecule type" value="Genomic_DNA"/>
</dbReference>
<keyword evidence="8" id="KW-1185">Reference proteome</keyword>
<evidence type="ECO:0000259" key="6">
    <source>
        <dbReference type="Pfam" id="PF18085"/>
    </source>
</evidence>
<dbReference type="OrthoDB" id="3787729at2"/>
<evidence type="ECO:0000256" key="1">
    <source>
        <dbReference type="ARBA" id="ARBA00022679"/>
    </source>
</evidence>
<feature type="region of interest" description="Disordered" evidence="5">
    <location>
        <begin position="122"/>
        <end position="144"/>
    </location>
</feature>
<dbReference type="GO" id="GO:0005524">
    <property type="term" value="F:ATP binding"/>
    <property type="evidence" value="ECO:0007669"/>
    <property type="project" value="UniProtKB-KW"/>
</dbReference>
<feature type="domain" description="Maltokinase N-terminal cap" evidence="6">
    <location>
        <begin position="20"/>
        <end position="107"/>
    </location>
</feature>
<accession>A0A5D0TUM9</accession>
<feature type="compositionally biased region" description="Basic and acidic residues" evidence="5">
    <location>
        <begin position="123"/>
        <end position="134"/>
    </location>
</feature>
<comment type="caution">
    <text evidence="7">The sequence shown here is derived from an EMBL/GenBank/DDBJ whole genome shotgun (WGS) entry which is preliminary data.</text>
</comment>
<protein>
    <submittedName>
        <fullName evidence="7">1,4-alpha-glucan branching protein</fullName>
    </submittedName>
</protein>
<dbReference type="RefSeq" id="WP_148354306.1">
    <property type="nucleotide sequence ID" value="NZ_JBHSBF010000024.1"/>
</dbReference>
<keyword evidence="3" id="KW-0418">Kinase</keyword>
<organism evidence="7 8">
    <name type="scientific">Actinomadura syzygii</name>
    <dbReference type="NCBI Taxonomy" id="1427538"/>
    <lineage>
        <taxon>Bacteria</taxon>
        <taxon>Bacillati</taxon>
        <taxon>Actinomycetota</taxon>
        <taxon>Actinomycetes</taxon>
        <taxon>Streptosporangiales</taxon>
        <taxon>Thermomonosporaceae</taxon>
        <taxon>Actinomadura</taxon>
    </lineage>
</organism>
<reference evidence="7 8" key="1">
    <citation type="submission" date="2019-08" db="EMBL/GenBank/DDBJ databases">
        <title>Actinomadura sp. nov. CYP1-5 isolated from mountain soil.</title>
        <authorList>
            <person name="Songsumanus A."/>
            <person name="Kuncharoen N."/>
            <person name="Kudo T."/>
            <person name="Yuki M."/>
            <person name="Igarashi Y."/>
            <person name="Tanasupawat S."/>
        </authorList>
    </citation>
    <scope>NUCLEOTIDE SEQUENCE [LARGE SCALE GENOMIC DNA]</scope>
    <source>
        <strain evidence="7 8">GKU157</strain>
    </source>
</reference>
<dbReference type="InterPro" id="IPR040999">
    <property type="entry name" value="Mak_N_cap"/>
</dbReference>
<keyword evidence="1" id="KW-0808">Transferase</keyword>